<gene>
    <name evidence="1" type="ORF">EJF14_11083</name>
</gene>
<reference evidence="2" key="1">
    <citation type="journal article" date="2019" name="MBio">
        <title>Comparative genomics for the elucidation of multidrug resistance (MDR) in Candida lusitaniae.</title>
        <authorList>
            <person name="Kannan A."/>
            <person name="Asner S.A."/>
            <person name="Trachsel E."/>
            <person name="Kelly S."/>
            <person name="Parker J."/>
            <person name="Sanglard D."/>
        </authorList>
    </citation>
    <scope>NUCLEOTIDE SEQUENCE [LARGE SCALE GENOMIC DNA]</scope>
    <source>
        <strain evidence="2">P1</strain>
    </source>
</reference>
<name>A0ACD0WEZ9_CLALS</name>
<proteinExistence type="predicted"/>
<protein>
    <submittedName>
        <fullName evidence="1">Vacuolar amino acid transporter</fullName>
    </submittedName>
</protein>
<sequence>MSSFKRSTHGFDSSSYLSNSSFHNSPSSQKPLFPNTAPSVHSSTSHTNLASMHSNTAAYGSESSSPPSSKQHPDPLSYEDHISTLNNISPSNIDYKTVGKHLVSPDESLKMQGGDVARYLYQQIENASKSSEPRDRRRTRSSSFSTFLSESRRESTASDINVPGGFRREFLINKSLQENKPPPNFVTRNFVEFLSIYGHFAGEDFTDEDDDESSFDEGYEDVFDEESSLLHERRGPQKRKKPKKHEQKGTASQLKVFFLLFKALVGSGILFLPGAFMHGGLLFSTVTMVLFGVLTYACYVVLIKSKSVLGKSSFGELGYLTYGNPLKYCIMVSIILSQIGFVATYILFTAENMKSFIHNSLHISIEKSTLVIIQCILLIPLVLIRDLTKLSFTSLLSSTFIVIGLLIIFFFCGEQLAHEGLGPNIVQFNGRTWSMLIGVAVTAFEGIGLILPIQASMAQPEKFPFVLSMSMFVITLLFVSIGVIGYTSFGENVQSIIILNLPSGNAAVQSIMLLYSVAVFLTGPLQLFPAIRIGESALFNSRLFLTKEQQSENNGKLMQNSGKHNPHIKWMKNVLRSLSVVLISTVAYLNADNIDKFVSFNGCFACIPLVYIYPPMIHLKTYNAEPQQSKIIKVFDVLLIIVGTLAMVYTTYQILFSI</sequence>
<dbReference type="Proteomes" id="UP000326582">
    <property type="component" value="Chromosome 1"/>
</dbReference>
<organism evidence="1 2">
    <name type="scientific">Clavispora lusitaniae</name>
    <name type="common">Candida lusitaniae</name>
    <dbReference type="NCBI Taxonomy" id="36911"/>
    <lineage>
        <taxon>Eukaryota</taxon>
        <taxon>Fungi</taxon>
        <taxon>Dikarya</taxon>
        <taxon>Ascomycota</taxon>
        <taxon>Saccharomycotina</taxon>
        <taxon>Pichiomycetes</taxon>
        <taxon>Metschnikowiaceae</taxon>
        <taxon>Clavispora</taxon>
    </lineage>
</organism>
<accession>A0ACD0WEZ9</accession>
<keyword evidence="2" id="KW-1185">Reference proteome</keyword>
<dbReference type="EMBL" id="CP038484">
    <property type="protein sequence ID" value="QFZ25961.1"/>
    <property type="molecule type" value="Genomic_DNA"/>
</dbReference>
<evidence type="ECO:0000313" key="1">
    <source>
        <dbReference type="EMBL" id="QFZ25961.1"/>
    </source>
</evidence>
<evidence type="ECO:0000313" key="2">
    <source>
        <dbReference type="Proteomes" id="UP000326582"/>
    </source>
</evidence>